<proteinExistence type="predicted"/>
<dbReference type="OrthoDB" id="9789813at2"/>
<dbReference type="PANTHER" id="PTHR35145">
    <property type="entry name" value="CYTOPLASMIC PROTEIN-RELATED"/>
    <property type="match status" value="1"/>
</dbReference>
<dbReference type="InterPro" id="IPR038056">
    <property type="entry name" value="YjbR-like_sf"/>
</dbReference>
<accession>C6LDJ4</accession>
<evidence type="ECO:0000313" key="1">
    <source>
        <dbReference type="EMBL" id="EET61428.1"/>
    </source>
</evidence>
<dbReference type="Gene3D" id="3.90.1150.30">
    <property type="match status" value="1"/>
</dbReference>
<dbReference type="SUPFAM" id="SSF142906">
    <property type="entry name" value="YjbR-like"/>
    <property type="match status" value="1"/>
</dbReference>
<dbReference type="eggNOG" id="COG2315">
    <property type="taxonomic scope" value="Bacteria"/>
</dbReference>
<organism evidence="1 2">
    <name type="scientific">Marvinbryantia formatexigens DSM 14469</name>
    <dbReference type="NCBI Taxonomy" id="478749"/>
    <lineage>
        <taxon>Bacteria</taxon>
        <taxon>Bacillati</taxon>
        <taxon>Bacillota</taxon>
        <taxon>Clostridia</taxon>
        <taxon>Lachnospirales</taxon>
        <taxon>Lachnospiraceae</taxon>
        <taxon>Marvinbryantia</taxon>
    </lineage>
</organism>
<dbReference type="EMBL" id="ACCL02000006">
    <property type="protein sequence ID" value="EET61428.1"/>
    <property type="molecule type" value="Genomic_DNA"/>
</dbReference>
<dbReference type="InterPro" id="IPR007351">
    <property type="entry name" value="YjbR"/>
</dbReference>
<name>C6LDJ4_9FIRM</name>
<dbReference type="InterPro" id="IPR058532">
    <property type="entry name" value="YjbR/MT2646/Rv2570-like"/>
</dbReference>
<evidence type="ECO:0000313" key="2">
    <source>
        <dbReference type="Proteomes" id="UP000005561"/>
    </source>
</evidence>
<keyword evidence="2" id="KW-1185">Reference proteome</keyword>
<dbReference type="PANTHER" id="PTHR35145:SF1">
    <property type="entry name" value="CYTOPLASMIC PROTEIN"/>
    <property type="match status" value="1"/>
</dbReference>
<dbReference type="AlphaFoldDB" id="C6LDJ4"/>
<gene>
    <name evidence="1" type="ORF">BRYFOR_06603</name>
</gene>
<dbReference type="STRING" id="168384.SAMN05660368_01548"/>
<reference evidence="1" key="1">
    <citation type="submission" date="2009-07" db="EMBL/GenBank/DDBJ databases">
        <authorList>
            <person name="Weinstock G."/>
            <person name="Sodergren E."/>
            <person name="Clifton S."/>
            <person name="Fulton L."/>
            <person name="Fulton B."/>
            <person name="Courtney L."/>
            <person name="Fronick C."/>
            <person name="Harrison M."/>
            <person name="Strong C."/>
            <person name="Farmer C."/>
            <person name="Delahaunty K."/>
            <person name="Markovic C."/>
            <person name="Hall O."/>
            <person name="Minx P."/>
            <person name="Tomlinson C."/>
            <person name="Mitreva M."/>
            <person name="Nelson J."/>
            <person name="Hou S."/>
            <person name="Wollam A."/>
            <person name="Pepin K.H."/>
            <person name="Johnson M."/>
            <person name="Bhonagiri V."/>
            <person name="Nash W.E."/>
            <person name="Warren W."/>
            <person name="Chinwalla A."/>
            <person name="Mardis E.R."/>
            <person name="Wilson R.K."/>
        </authorList>
    </citation>
    <scope>NUCLEOTIDE SEQUENCE [LARGE SCALE GENOMIC DNA]</scope>
    <source>
        <strain evidence="1">DSM 14469</strain>
    </source>
</reference>
<dbReference type="Proteomes" id="UP000005561">
    <property type="component" value="Unassembled WGS sequence"/>
</dbReference>
<comment type="caution">
    <text evidence="1">The sequence shown here is derived from an EMBL/GenBank/DDBJ whole genome shotgun (WGS) entry which is preliminary data.</text>
</comment>
<sequence>MKERKEVLDFGLTFPEVYVDAPFHDENWVLLRYRRNKKAFAWTYERNGHIWVNVKVDPQWRDFWREAYPSVLPGYHQNKEHWNSIILDGTVPDEEIRRMIAESYDLITGKRPQAEGRT</sequence>
<evidence type="ECO:0008006" key="3">
    <source>
        <dbReference type="Google" id="ProtNLM"/>
    </source>
</evidence>
<dbReference type="RefSeq" id="WP_006861397.1">
    <property type="nucleotide sequence ID" value="NZ_ACCL02000006.1"/>
</dbReference>
<protein>
    <recommendedName>
        <fullName evidence="3">MmcQ/YjbR family DNA-binding protein</fullName>
    </recommendedName>
</protein>
<dbReference type="Pfam" id="PF04237">
    <property type="entry name" value="YjbR"/>
    <property type="match status" value="1"/>
</dbReference>